<evidence type="ECO:0000313" key="2">
    <source>
        <dbReference type="Proteomes" id="UP000194546"/>
    </source>
</evidence>
<gene>
    <name evidence="1" type="ORF">PAMC26510_03850</name>
</gene>
<name>A0A242N935_CABSO</name>
<dbReference type="EMBL" id="NBTY01000016">
    <property type="protein sequence ID" value="OTP80102.1"/>
    <property type="molecule type" value="Genomic_DNA"/>
</dbReference>
<proteinExistence type="predicted"/>
<protein>
    <submittedName>
        <fullName evidence="1">Uncharacterized protein</fullName>
    </submittedName>
</protein>
<organism evidence="1 2">
    <name type="scientific">Caballeronia sordidicola</name>
    <name type="common">Burkholderia sordidicola</name>
    <dbReference type="NCBI Taxonomy" id="196367"/>
    <lineage>
        <taxon>Bacteria</taxon>
        <taxon>Pseudomonadati</taxon>
        <taxon>Pseudomonadota</taxon>
        <taxon>Betaproteobacteria</taxon>
        <taxon>Burkholderiales</taxon>
        <taxon>Burkholderiaceae</taxon>
        <taxon>Caballeronia</taxon>
    </lineage>
</organism>
<accession>A0A242N935</accession>
<evidence type="ECO:0000313" key="1">
    <source>
        <dbReference type="EMBL" id="OTP80102.1"/>
    </source>
</evidence>
<reference evidence="1 2" key="1">
    <citation type="submission" date="2017-03" db="EMBL/GenBank/DDBJ databases">
        <title>Genome analysis of strain PAMC 26510.</title>
        <authorList>
            <person name="Oh H.-M."/>
            <person name="Yang J.-A."/>
        </authorList>
    </citation>
    <scope>NUCLEOTIDE SEQUENCE [LARGE SCALE GENOMIC DNA]</scope>
    <source>
        <strain evidence="1 2">PAMC 26510</strain>
    </source>
</reference>
<sequence length="46" mass="5340">MAEICRFTDFSESFNREGYSLKLFFVMPNRPRVFSGLAGVKCILYV</sequence>
<comment type="caution">
    <text evidence="1">The sequence shown here is derived from an EMBL/GenBank/DDBJ whole genome shotgun (WGS) entry which is preliminary data.</text>
</comment>
<dbReference type="AlphaFoldDB" id="A0A242N935"/>
<dbReference type="Proteomes" id="UP000194546">
    <property type="component" value="Unassembled WGS sequence"/>
</dbReference>